<organism evidence="2 3">
    <name type="scientific">Ceriporiopsis subvermispora (strain B)</name>
    <name type="common">White-rot fungus</name>
    <name type="synonym">Gelatoporia subvermispora</name>
    <dbReference type="NCBI Taxonomy" id="914234"/>
    <lineage>
        <taxon>Eukaryota</taxon>
        <taxon>Fungi</taxon>
        <taxon>Dikarya</taxon>
        <taxon>Basidiomycota</taxon>
        <taxon>Agaricomycotina</taxon>
        <taxon>Agaricomycetes</taxon>
        <taxon>Polyporales</taxon>
        <taxon>Gelatoporiaceae</taxon>
        <taxon>Gelatoporia</taxon>
    </lineage>
</organism>
<dbReference type="GO" id="GO:0004672">
    <property type="term" value="F:protein kinase activity"/>
    <property type="evidence" value="ECO:0007669"/>
    <property type="project" value="InterPro"/>
</dbReference>
<dbReference type="GO" id="GO:0005737">
    <property type="term" value="C:cytoplasm"/>
    <property type="evidence" value="ECO:0007669"/>
    <property type="project" value="TreeGrafter"/>
</dbReference>
<feature type="non-terminal residue" evidence="2">
    <location>
        <position position="1"/>
    </location>
</feature>
<dbReference type="InterPro" id="IPR011009">
    <property type="entry name" value="Kinase-like_dom_sf"/>
</dbReference>
<dbReference type="GO" id="GO:0005524">
    <property type="term" value="F:ATP binding"/>
    <property type="evidence" value="ECO:0007669"/>
    <property type="project" value="InterPro"/>
</dbReference>
<accession>M2Q9U2</accession>
<dbReference type="PANTHER" id="PTHR23257">
    <property type="entry name" value="SERINE-THREONINE PROTEIN KINASE"/>
    <property type="match status" value="1"/>
</dbReference>
<evidence type="ECO:0000313" key="2">
    <source>
        <dbReference type="EMBL" id="EMD33663.1"/>
    </source>
</evidence>
<dbReference type="STRING" id="914234.M2Q9U2"/>
<dbReference type="GO" id="GO:0007165">
    <property type="term" value="P:signal transduction"/>
    <property type="evidence" value="ECO:0007669"/>
    <property type="project" value="TreeGrafter"/>
</dbReference>
<dbReference type="PANTHER" id="PTHR23257:SF706">
    <property type="entry name" value="PROTO-ONCOGENE SERINE_THREONINE-PROTEIN KINASE MOS"/>
    <property type="match status" value="1"/>
</dbReference>
<keyword evidence="3" id="KW-1185">Reference proteome</keyword>
<dbReference type="InterPro" id="IPR001245">
    <property type="entry name" value="Ser-Thr/Tyr_kinase_cat_dom"/>
</dbReference>
<name>M2Q9U2_CERS8</name>
<dbReference type="HOGENOM" id="CLU_000288_7_18_1"/>
<dbReference type="InterPro" id="IPR050167">
    <property type="entry name" value="Ser_Thr_protein_kinase"/>
</dbReference>
<evidence type="ECO:0000313" key="3">
    <source>
        <dbReference type="Proteomes" id="UP000016930"/>
    </source>
</evidence>
<dbReference type="Proteomes" id="UP000016930">
    <property type="component" value="Unassembled WGS sequence"/>
</dbReference>
<feature type="domain" description="Protein kinase" evidence="1">
    <location>
        <begin position="1"/>
        <end position="188"/>
    </location>
</feature>
<evidence type="ECO:0000259" key="1">
    <source>
        <dbReference type="PROSITE" id="PS50011"/>
    </source>
</evidence>
<dbReference type="SMART" id="SM00220">
    <property type="entry name" value="S_TKc"/>
    <property type="match status" value="1"/>
</dbReference>
<dbReference type="PROSITE" id="PS50011">
    <property type="entry name" value="PROTEIN_KINASE_DOM"/>
    <property type="match status" value="1"/>
</dbReference>
<dbReference type="EMBL" id="KB445805">
    <property type="protein sequence ID" value="EMD33663.1"/>
    <property type="molecule type" value="Genomic_DNA"/>
</dbReference>
<reference evidence="2 3" key="1">
    <citation type="journal article" date="2012" name="Proc. Natl. Acad. Sci. U.S.A.">
        <title>Comparative genomics of Ceriporiopsis subvermispora and Phanerochaete chrysosporium provide insight into selective ligninolysis.</title>
        <authorList>
            <person name="Fernandez-Fueyo E."/>
            <person name="Ruiz-Duenas F.J."/>
            <person name="Ferreira P."/>
            <person name="Floudas D."/>
            <person name="Hibbett D.S."/>
            <person name="Canessa P."/>
            <person name="Larrondo L.F."/>
            <person name="James T.Y."/>
            <person name="Seelenfreund D."/>
            <person name="Lobos S."/>
            <person name="Polanco R."/>
            <person name="Tello M."/>
            <person name="Honda Y."/>
            <person name="Watanabe T."/>
            <person name="Watanabe T."/>
            <person name="Ryu J.S."/>
            <person name="Kubicek C.P."/>
            <person name="Schmoll M."/>
            <person name="Gaskell J."/>
            <person name="Hammel K.E."/>
            <person name="St John F.J."/>
            <person name="Vanden Wymelenberg A."/>
            <person name="Sabat G."/>
            <person name="Splinter BonDurant S."/>
            <person name="Syed K."/>
            <person name="Yadav J.S."/>
            <person name="Doddapaneni H."/>
            <person name="Subramanian V."/>
            <person name="Lavin J.L."/>
            <person name="Oguiza J.A."/>
            <person name="Perez G."/>
            <person name="Pisabarro A.G."/>
            <person name="Ramirez L."/>
            <person name="Santoyo F."/>
            <person name="Master E."/>
            <person name="Coutinho P.M."/>
            <person name="Henrissat B."/>
            <person name="Lombard V."/>
            <person name="Magnuson J.K."/>
            <person name="Kuees U."/>
            <person name="Hori C."/>
            <person name="Igarashi K."/>
            <person name="Samejima M."/>
            <person name="Held B.W."/>
            <person name="Barry K.W."/>
            <person name="LaButti K.M."/>
            <person name="Lapidus A."/>
            <person name="Lindquist E.A."/>
            <person name="Lucas S.M."/>
            <person name="Riley R."/>
            <person name="Salamov A.A."/>
            <person name="Hoffmeister D."/>
            <person name="Schwenk D."/>
            <person name="Hadar Y."/>
            <person name="Yarden O."/>
            <person name="de Vries R.P."/>
            <person name="Wiebenga A."/>
            <person name="Stenlid J."/>
            <person name="Eastwood D."/>
            <person name="Grigoriev I.V."/>
            <person name="Berka R.M."/>
            <person name="Blanchette R.A."/>
            <person name="Kersten P."/>
            <person name="Martinez A.T."/>
            <person name="Vicuna R."/>
            <person name="Cullen D."/>
        </authorList>
    </citation>
    <scope>NUCLEOTIDE SEQUENCE [LARGE SCALE GENOMIC DNA]</scope>
    <source>
        <strain evidence="2 3">B</strain>
    </source>
</reference>
<dbReference type="InterPro" id="IPR008271">
    <property type="entry name" value="Ser/Thr_kinase_AS"/>
</dbReference>
<dbReference type="SUPFAM" id="SSF56112">
    <property type="entry name" value="Protein kinase-like (PK-like)"/>
    <property type="match status" value="1"/>
</dbReference>
<gene>
    <name evidence="2" type="ORF">CERSUDRAFT_24906</name>
</gene>
<dbReference type="PROSITE" id="PS00108">
    <property type="entry name" value="PROTEIN_KINASE_ST"/>
    <property type="match status" value="1"/>
</dbReference>
<dbReference type="OrthoDB" id="3248549at2759"/>
<dbReference type="AlphaFoldDB" id="M2Q9U2"/>
<sequence length="188" mass="21109">DRIQTFCREVAIWKYLNHPNVTSCYGVLGQKAPLCLISRWMVNGTLDSYLKSHPDARRLDLVRDIIAGLQYIHEMGLVHGDLKSLNILVDEKGVACLADFGFAAFCHNEHTGFISNSSTKGLTMRWAAPEMLNPELFGLSEACPTKECDVYALSMVMWEVFTGTVPFPHLSLSKIPYRVPANERPPRP</sequence>
<dbReference type="InterPro" id="IPR000719">
    <property type="entry name" value="Prot_kinase_dom"/>
</dbReference>
<feature type="non-terminal residue" evidence="2">
    <location>
        <position position="188"/>
    </location>
</feature>
<proteinExistence type="predicted"/>
<dbReference type="Pfam" id="PF07714">
    <property type="entry name" value="PK_Tyr_Ser-Thr"/>
    <property type="match status" value="1"/>
</dbReference>
<protein>
    <recommendedName>
        <fullName evidence="1">Protein kinase domain-containing protein</fullName>
    </recommendedName>
</protein>
<dbReference type="Gene3D" id="1.10.510.10">
    <property type="entry name" value="Transferase(Phosphotransferase) domain 1"/>
    <property type="match status" value="1"/>
</dbReference>